<comment type="caution">
    <text evidence="1">The sequence shown here is derived from an EMBL/GenBank/DDBJ whole genome shotgun (WGS) entry which is preliminary data.</text>
</comment>
<proteinExistence type="predicted"/>
<evidence type="ECO:0008006" key="3">
    <source>
        <dbReference type="Google" id="ProtNLM"/>
    </source>
</evidence>
<name>A0A2G5PB50_9MYCO</name>
<dbReference type="STRING" id="85968.GCA_900073015_01264"/>
<dbReference type="SUPFAM" id="SSF55961">
    <property type="entry name" value="Bet v1-like"/>
    <property type="match status" value="1"/>
</dbReference>
<dbReference type="AlphaFoldDB" id="A0A2G5PB50"/>
<organism evidence="1 2">
    <name type="scientific">Mycolicibacterium brumae</name>
    <dbReference type="NCBI Taxonomy" id="85968"/>
    <lineage>
        <taxon>Bacteria</taxon>
        <taxon>Bacillati</taxon>
        <taxon>Actinomycetota</taxon>
        <taxon>Actinomycetes</taxon>
        <taxon>Mycobacteriales</taxon>
        <taxon>Mycobacteriaceae</taxon>
        <taxon>Mycolicibacterium</taxon>
    </lineage>
</organism>
<sequence length="100" mass="11322">MYLEPFGGDYVMKNLVTAFEQDRTIAWEPGLHKEGAEFAPVGHWWRYDLEPVEGGTRVTMTYDWSKIPPSFREIMVGVPPFAPSYLDESLATLDHTVTGA</sequence>
<reference evidence="1 2" key="1">
    <citation type="journal article" date="2017" name="Infect. Genet. Evol.">
        <title>The new phylogeny of the genus Mycobacterium: The old and the news.</title>
        <authorList>
            <person name="Tortoli E."/>
            <person name="Fedrizzi T."/>
            <person name="Meehan C.J."/>
            <person name="Trovato A."/>
            <person name="Grottola A."/>
            <person name="Giacobazzi E."/>
            <person name="Serpini G.F."/>
            <person name="Tagliazucchi S."/>
            <person name="Fabio A."/>
            <person name="Bettua C."/>
            <person name="Bertorelli R."/>
            <person name="Frascaro F."/>
            <person name="De Sanctis V."/>
            <person name="Pecorari M."/>
            <person name="Jousson O."/>
            <person name="Segata N."/>
            <person name="Cirillo D.M."/>
        </authorList>
    </citation>
    <scope>NUCLEOTIDE SEQUENCE [LARGE SCALE GENOMIC DNA]</scope>
    <source>
        <strain evidence="1 2">CIP1034565</strain>
    </source>
</reference>
<dbReference type="InterPro" id="IPR023393">
    <property type="entry name" value="START-like_dom_sf"/>
</dbReference>
<dbReference type="OrthoDB" id="6624781at2"/>
<evidence type="ECO:0000313" key="2">
    <source>
        <dbReference type="Proteomes" id="UP000230551"/>
    </source>
</evidence>
<evidence type="ECO:0000313" key="1">
    <source>
        <dbReference type="EMBL" id="PIB75588.1"/>
    </source>
</evidence>
<dbReference type="EMBL" id="PDCN02000009">
    <property type="protein sequence ID" value="PIB75588.1"/>
    <property type="molecule type" value="Genomic_DNA"/>
</dbReference>
<gene>
    <name evidence="1" type="ORF">CQY22_009225</name>
</gene>
<keyword evidence="2" id="KW-1185">Reference proteome</keyword>
<dbReference type="Gene3D" id="3.30.530.20">
    <property type="match status" value="1"/>
</dbReference>
<dbReference type="Proteomes" id="UP000230551">
    <property type="component" value="Unassembled WGS sequence"/>
</dbReference>
<dbReference type="RefSeq" id="WP_090587562.1">
    <property type="nucleotide sequence ID" value="NZ_CP104302.1"/>
</dbReference>
<protein>
    <recommendedName>
        <fullName evidence="3">Polyketide cyclase</fullName>
    </recommendedName>
</protein>
<accession>A0A2G5PB50</accession>